<dbReference type="Proteomes" id="UP000247673">
    <property type="component" value="Unassembled WGS sequence"/>
</dbReference>
<dbReference type="PANTHER" id="PTHR43451:SF1">
    <property type="entry name" value="ACETYLTRANSFERASE"/>
    <property type="match status" value="1"/>
</dbReference>
<dbReference type="AlphaFoldDB" id="A0A2V4DMI7"/>
<keyword evidence="2" id="KW-0808">Transferase</keyword>
<dbReference type="InterPro" id="IPR052564">
    <property type="entry name" value="N-acetyltrans/Recomb-assoc"/>
</dbReference>
<dbReference type="Gene3D" id="3.40.630.30">
    <property type="match status" value="1"/>
</dbReference>
<evidence type="ECO:0000313" key="3">
    <source>
        <dbReference type="Proteomes" id="UP000247673"/>
    </source>
</evidence>
<dbReference type="PROSITE" id="PS51186">
    <property type="entry name" value="GNAT"/>
    <property type="match status" value="1"/>
</dbReference>
<comment type="caution">
    <text evidence="2">The sequence shown here is derived from an EMBL/GenBank/DDBJ whole genome shotgun (WGS) entry which is preliminary data.</text>
</comment>
<dbReference type="InterPro" id="IPR000182">
    <property type="entry name" value="GNAT_dom"/>
</dbReference>
<gene>
    <name evidence="2" type="ORF">DKK78_07575</name>
</gene>
<organism evidence="2 3">
    <name type="scientific">Gilliamella apis</name>
    <dbReference type="NCBI Taxonomy" id="1970738"/>
    <lineage>
        <taxon>Bacteria</taxon>
        <taxon>Pseudomonadati</taxon>
        <taxon>Pseudomonadota</taxon>
        <taxon>Gammaproteobacteria</taxon>
        <taxon>Orbales</taxon>
        <taxon>Orbaceae</taxon>
        <taxon>Gilliamella</taxon>
    </lineage>
</organism>
<dbReference type="EMBL" id="QGLO01000005">
    <property type="protein sequence ID" value="PXY90621.1"/>
    <property type="molecule type" value="Genomic_DNA"/>
</dbReference>
<proteinExistence type="predicted"/>
<dbReference type="OrthoDB" id="5355033at2"/>
<accession>A0A2V4DMI7</accession>
<feature type="domain" description="N-acetyltransferase" evidence="1">
    <location>
        <begin position="25"/>
        <end position="166"/>
    </location>
</feature>
<protein>
    <submittedName>
        <fullName evidence="2">Histone acetyltransferase</fullName>
    </submittedName>
</protein>
<name>A0A2V4DMI7_9GAMM</name>
<dbReference type="PANTHER" id="PTHR43451">
    <property type="entry name" value="ACETYLTRANSFERASE (GNAT) FAMILY PROTEIN"/>
    <property type="match status" value="1"/>
</dbReference>
<evidence type="ECO:0000259" key="1">
    <source>
        <dbReference type="PROSITE" id="PS51186"/>
    </source>
</evidence>
<dbReference type="GO" id="GO:0016747">
    <property type="term" value="F:acyltransferase activity, transferring groups other than amino-acyl groups"/>
    <property type="evidence" value="ECO:0007669"/>
    <property type="project" value="InterPro"/>
</dbReference>
<dbReference type="Pfam" id="PF13673">
    <property type="entry name" value="Acetyltransf_10"/>
    <property type="match status" value="1"/>
</dbReference>
<reference evidence="2 3" key="1">
    <citation type="submission" date="2018-05" db="EMBL/GenBank/DDBJ databases">
        <title>Reference genomes for bee gut microbiota database.</title>
        <authorList>
            <person name="Ellegaard K.M."/>
        </authorList>
    </citation>
    <scope>NUCLEOTIDE SEQUENCE [LARGE SCALE GENOMIC DNA]</scope>
    <source>
        <strain evidence="2 3">ESL0172</strain>
    </source>
</reference>
<evidence type="ECO:0000313" key="2">
    <source>
        <dbReference type="EMBL" id="PXY90621.1"/>
    </source>
</evidence>
<dbReference type="InterPro" id="IPR016181">
    <property type="entry name" value="Acyl_CoA_acyltransferase"/>
</dbReference>
<dbReference type="CDD" id="cd04301">
    <property type="entry name" value="NAT_SF"/>
    <property type="match status" value="1"/>
</dbReference>
<dbReference type="SUPFAM" id="SSF55729">
    <property type="entry name" value="Acyl-CoA N-acyltransferases (Nat)"/>
    <property type="match status" value="1"/>
</dbReference>
<sequence>MKIGNTLDNSTSKIEIKAYSSLYAIEICDLFHSTIHAIDTDIYSKAEQEAWCPTPPDYQMWLKRLDNTQPWIAIFGSRLAGFIELKDDGYIDCFYVHPDFQKRGVARKLYNHVLDLAHQKNFSQLSVDASKVAMPIFQKWGFIIKRANKIYRKNQVLINYHMYKTL</sequence>
<keyword evidence="3" id="KW-1185">Reference proteome</keyword>